<dbReference type="GO" id="GO:0035194">
    <property type="term" value="P:regulatory ncRNA-mediated post-transcriptional gene silencing"/>
    <property type="evidence" value="ECO:0007669"/>
    <property type="project" value="TreeGrafter"/>
</dbReference>
<name>A0A5A8DBV1_CAFRO</name>
<dbReference type="InterPro" id="IPR041679">
    <property type="entry name" value="DNA2/NAM7-like_C"/>
</dbReference>
<reference evidence="5 6" key="1">
    <citation type="submission" date="2019-07" db="EMBL/GenBank/DDBJ databases">
        <title>Genomes of Cafeteria roenbergensis.</title>
        <authorList>
            <person name="Fischer M.G."/>
            <person name="Hackl T."/>
            <person name="Roman M."/>
        </authorList>
    </citation>
    <scope>NUCLEOTIDE SEQUENCE [LARGE SCALE GENOMIC DNA]</scope>
    <source>
        <strain evidence="5 6">RCC970-E3</strain>
    </source>
</reference>
<evidence type="ECO:0000259" key="4">
    <source>
        <dbReference type="Pfam" id="PF13087"/>
    </source>
</evidence>
<comment type="caution">
    <text evidence="5">The sequence shown here is derived from an EMBL/GenBank/DDBJ whole genome shotgun (WGS) entry which is preliminary data.</text>
</comment>
<dbReference type="Gene3D" id="3.40.50.300">
    <property type="entry name" value="P-loop containing nucleotide triphosphate hydrolases"/>
    <property type="match status" value="2"/>
</dbReference>
<feature type="compositionally biased region" description="Low complexity" evidence="2">
    <location>
        <begin position="1518"/>
        <end position="1550"/>
    </location>
</feature>
<dbReference type="PANTHER" id="PTHR10887:SF322">
    <property type="entry name" value="HELICASE MOV-10"/>
    <property type="match status" value="1"/>
</dbReference>
<keyword evidence="1" id="KW-0040">ANK repeat</keyword>
<dbReference type="GO" id="GO:0004386">
    <property type="term" value="F:helicase activity"/>
    <property type="evidence" value="ECO:0007669"/>
    <property type="project" value="InterPro"/>
</dbReference>
<feature type="domain" description="DNA2/NAM7 helicase helicase" evidence="3">
    <location>
        <begin position="459"/>
        <end position="528"/>
    </location>
</feature>
<gene>
    <name evidence="5" type="ORF">FNF28_04606</name>
</gene>
<feature type="compositionally biased region" description="Basic and acidic residues" evidence="2">
    <location>
        <begin position="1506"/>
        <end position="1516"/>
    </location>
</feature>
<dbReference type="Pfam" id="PF13087">
    <property type="entry name" value="AAA_12"/>
    <property type="match status" value="1"/>
</dbReference>
<dbReference type="PROSITE" id="PS50297">
    <property type="entry name" value="ANK_REP_REGION"/>
    <property type="match status" value="2"/>
</dbReference>
<dbReference type="EMBL" id="VLTL01000077">
    <property type="protein sequence ID" value="KAA0162725.1"/>
    <property type="molecule type" value="Genomic_DNA"/>
</dbReference>
<feature type="compositionally biased region" description="Acidic residues" evidence="2">
    <location>
        <begin position="893"/>
        <end position="905"/>
    </location>
</feature>
<evidence type="ECO:0000256" key="1">
    <source>
        <dbReference type="PROSITE-ProRule" id="PRU00023"/>
    </source>
</evidence>
<dbReference type="PROSITE" id="PS50088">
    <property type="entry name" value="ANK_REPEAT"/>
    <property type="match status" value="2"/>
</dbReference>
<feature type="domain" description="DNA2/NAM7 helicase-like C-terminal" evidence="4">
    <location>
        <begin position="997"/>
        <end position="1242"/>
    </location>
</feature>
<dbReference type="Gene3D" id="1.25.40.20">
    <property type="entry name" value="Ankyrin repeat-containing domain"/>
    <property type="match status" value="1"/>
</dbReference>
<dbReference type="GO" id="GO:0005829">
    <property type="term" value="C:cytosol"/>
    <property type="evidence" value="ECO:0007669"/>
    <property type="project" value="TreeGrafter"/>
</dbReference>
<dbReference type="SUPFAM" id="SSF48403">
    <property type="entry name" value="Ankyrin repeat"/>
    <property type="match status" value="1"/>
</dbReference>
<dbReference type="InterPro" id="IPR047187">
    <property type="entry name" value="SF1_C_Upf1"/>
</dbReference>
<dbReference type="InterPro" id="IPR041677">
    <property type="entry name" value="DNA2/NAM7_AAA_11"/>
</dbReference>
<dbReference type="InterPro" id="IPR045055">
    <property type="entry name" value="DNA2/NAM7-like"/>
</dbReference>
<dbReference type="InterPro" id="IPR002110">
    <property type="entry name" value="Ankyrin_rpt"/>
</dbReference>
<evidence type="ECO:0000313" key="6">
    <source>
        <dbReference type="Proteomes" id="UP000324907"/>
    </source>
</evidence>
<organism evidence="5 6">
    <name type="scientific">Cafeteria roenbergensis</name>
    <name type="common">Marine flagellate</name>
    <dbReference type="NCBI Taxonomy" id="33653"/>
    <lineage>
        <taxon>Eukaryota</taxon>
        <taxon>Sar</taxon>
        <taxon>Stramenopiles</taxon>
        <taxon>Bigyra</taxon>
        <taxon>Opalozoa</taxon>
        <taxon>Bicosoecida</taxon>
        <taxon>Cafeteriaceae</taxon>
        <taxon>Cafeteria</taxon>
    </lineage>
</organism>
<dbReference type="SUPFAM" id="SSF52540">
    <property type="entry name" value="P-loop containing nucleoside triphosphate hydrolases"/>
    <property type="match status" value="2"/>
</dbReference>
<feature type="compositionally biased region" description="Basic and acidic residues" evidence="2">
    <location>
        <begin position="873"/>
        <end position="888"/>
    </location>
</feature>
<dbReference type="Pfam" id="PF12796">
    <property type="entry name" value="Ank_2"/>
    <property type="match status" value="2"/>
</dbReference>
<feature type="region of interest" description="Disordered" evidence="2">
    <location>
        <begin position="763"/>
        <end position="782"/>
    </location>
</feature>
<feature type="repeat" description="ANK" evidence="1">
    <location>
        <begin position="1370"/>
        <end position="1402"/>
    </location>
</feature>
<accession>A0A5A8DBV1</accession>
<evidence type="ECO:0000259" key="3">
    <source>
        <dbReference type="Pfam" id="PF13086"/>
    </source>
</evidence>
<evidence type="ECO:0000256" key="2">
    <source>
        <dbReference type="SAM" id="MobiDB-lite"/>
    </source>
</evidence>
<dbReference type="InterPro" id="IPR027417">
    <property type="entry name" value="P-loop_NTPase"/>
</dbReference>
<feature type="repeat" description="ANK" evidence="1">
    <location>
        <begin position="1438"/>
        <end position="1470"/>
    </location>
</feature>
<dbReference type="InterPro" id="IPR036770">
    <property type="entry name" value="Ankyrin_rpt-contain_sf"/>
</dbReference>
<evidence type="ECO:0000313" key="5">
    <source>
        <dbReference type="EMBL" id="KAA0162725.1"/>
    </source>
</evidence>
<protein>
    <submittedName>
        <fullName evidence="5">Uncharacterized protein</fullName>
    </submittedName>
</protein>
<dbReference type="SMART" id="SM00248">
    <property type="entry name" value="ANK"/>
    <property type="match status" value="4"/>
</dbReference>
<dbReference type="PANTHER" id="PTHR10887">
    <property type="entry name" value="DNA2/NAM7 HELICASE FAMILY"/>
    <property type="match status" value="1"/>
</dbReference>
<feature type="region of interest" description="Disordered" evidence="2">
    <location>
        <begin position="873"/>
        <end position="923"/>
    </location>
</feature>
<dbReference type="CDD" id="cd18808">
    <property type="entry name" value="SF1_C_Upf1"/>
    <property type="match status" value="1"/>
</dbReference>
<dbReference type="Proteomes" id="UP000324907">
    <property type="component" value="Unassembled WGS sequence"/>
</dbReference>
<sequence>MPGALRIVFSAASGVEGMNVLSVAAHPSEDTVTVARCRRTPAGKWEALISAARGDRGAGLTRLKFVATVSKSGSSHAVLCHLDLFLKPSEHDSGAATSTELGHQMCGREDSPFWTLSHTVHQQAVLHRSSAPSLTEECFEAALVFLKPPALSSSFEKLLERASTALRSGKHYAPNVELLEALKLDHWKEQTFPAFDAIEGIVGAARALAGPAIPAFLPAKGPVRHTWPVAAEQFALKLCTLDRLESLAQFNELILDTGSGLKASAHPVEPDVVEVVGDSPEHKQWIERQHDRHRLEPGKLLTLMPVDMDSFEGAERTFQADILFNPEHKIGCQVLGSSKSKITLKVLDTGDVGRLKRVIDGGPGSTPCLLADSMSNQLTRMLYEVLLGRTYGKAVDKAVSGETHRLPPLLAAMFPGPAVSPVETGAGAAGSSYMPGEDVALRAFHSGAAGGKSLSKTELTTDQKAAIGGCLLRPRLRLIRGPPGTGKTATLVELILQVTQSPHIRCLVVGHSNSSVDGLLLRLLKANPDFPPGAVLRWLSSQRNRVKMRSSLSDAEIDVILDVAATVGSGRGRIPSVPTFRQLHDAKVVLATVNTASRLVFSREGPPFDFVIVDEASTPSEAELLCLLSAGIGSGSDNRSLKVASHFVAKPGSLTAEAVAAGVFGTLPFGFGPDGPVGHPLVESVGQQVLPMLRLTGQDTAVRTPKTAVAPTIVLCGDHKQLNPVIASGIVKWCGGAISTFERMLGSTVLPEEEYVASVRNDPHEGEAAAQGPDGDAGPKKKAVRRKTKALTPAQRAAIALKESVLAAHMRARFPGRTSASAWAANKAVRAAAEQLCRPSDVCGPTPYAQKFRRRLAAVGKLAGDLRERATALADADCKASDDSREAATADSGADEAESELSDSSDGERAAATPPEEAEARVSESLQPLYDIVDAGEPSTCSGPFLERAFAEARFGPSEHPASRHDDIRRAELFASRSPGLAESRKRWSEAAKLGRDGDRRCVLLTRSFRSPVSITSVWSNAFYGGRVVSARGATDKSGYERGRAAKGLLQDKLRALGAHHLTGASGADVAKAIFHRFPELEDHVRKAVAATARAGENNRVIFVAVRGVTQRDPNEPSTYNDIECNVTASLAQSLTSLCTGQHLGICTPYWKQAVKMTEVMHRFASKEFVDAMNISTVNKFQGDEKSIVFVSTVRAGSTAQEPSGCVRVRQSEASQVGFLRNPRRANVAISRARDLLVLVGDPGILLQSKEWSSVVATAALMGGLWNLSHTVPVVADGVVDAAPPTETRVPAYSDPATLRHLRFICLNGDVHDFRKFMERHKGFDLNSVVDTGRDHTPLMLACDNPQATELVRILIEEFGVDVNSSMSERKLTPLHIACKAGADGATMLLIDNGADVTARDLVGRSPLHWACIGSSLDVVKSIVRRWGAPALDVMDDSEYTPLMFAAEHNRADIAAFLLACGASRDAKNKLSHTAAELADWYGHFDVLKLVDEGAWAMATKALQQHREQQAGKEAADSAEASEGASSSAAAAAGDEARAAGPAASSRGRG</sequence>
<dbReference type="GO" id="GO:0043186">
    <property type="term" value="C:P granule"/>
    <property type="evidence" value="ECO:0007669"/>
    <property type="project" value="TreeGrafter"/>
</dbReference>
<dbReference type="Pfam" id="PF13086">
    <property type="entry name" value="AAA_11"/>
    <property type="match status" value="1"/>
</dbReference>
<proteinExistence type="predicted"/>
<feature type="region of interest" description="Disordered" evidence="2">
    <location>
        <begin position="1506"/>
        <end position="1550"/>
    </location>
</feature>